<evidence type="ECO:0000313" key="1">
    <source>
        <dbReference type="EMBL" id="CAG8661317.1"/>
    </source>
</evidence>
<name>A0A9N9HBG2_9GLOM</name>
<reference evidence="1" key="1">
    <citation type="submission" date="2021-06" db="EMBL/GenBank/DDBJ databases">
        <authorList>
            <person name="Kallberg Y."/>
            <person name="Tangrot J."/>
            <person name="Rosling A."/>
        </authorList>
    </citation>
    <scope>NUCLEOTIDE SEQUENCE</scope>
    <source>
        <strain evidence="1">MT106</strain>
    </source>
</reference>
<gene>
    <name evidence="1" type="ORF">AGERDE_LOCUS11828</name>
</gene>
<dbReference type="AlphaFoldDB" id="A0A9N9HBG2"/>
<dbReference type="EMBL" id="CAJVPL010005893">
    <property type="protein sequence ID" value="CAG8661317.1"/>
    <property type="molecule type" value="Genomic_DNA"/>
</dbReference>
<accession>A0A9N9HBG2</accession>
<protein>
    <submittedName>
        <fullName evidence="1">4388_t:CDS:1</fullName>
    </submittedName>
</protein>
<sequence>VLKSVPPPLTVSPYTDTLNKNQQISYRYGNAYHSIGISIENDYYDPQVQHLRNELRAEIHAIANDIGKLKLYLSQYYLQGVIPQNE</sequence>
<keyword evidence="2" id="KW-1185">Reference proteome</keyword>
<evidence type="ECO:0000313" key="2">
    <source>
        <dbReference type="Proteomes" id="UP000789831"/>
    </source>
</evidence>
<organism evidence="1 2">
    <name type="scientific">Ambispora gerdemannii</name>
    <dbReference type="NCBI Taxonomy" id="144530"/>
    <lineage>
        <taxon>Eukaryota</taxon>
        <taxon>Fungi</taxon>
        <taxon>Fungi incertae sedis</taxon>
        <taxon>Mucoromycota</taxon>
        <taxon>Glomeromycotina</taxon>
        <taxon>Glomeromycetes</taxon>
        <taxon>Archaeosporales</taxon>
        <taxon>Ambisporaceae</taxon>
        <taxon>Ambispora</taxon>
    </lineage>
</organism>
<dbReference type="Proteomes" id="UP000789831">
    <property type="component" value="Unassembled WGS sequence"/>
</dbReference>
<comment type="caution">
    <text evidence="1">The sequence shown here is derived from an EMBL/GenBank/DDBJ whole genome shotgun (WGS) entry which is preliminary data.</text>
</comment>
<feature type="non-terminal residue" evidence="1">
    <location>
        <position position="1"/>
    </location>
</feature>
<proteinExistence type="predicted"/>